<evidence type="ECO:0000313" key="3">
    <source>
        <dbReference type="Proteomes" id="UP000619788"/>
    </source>
</evidence>
<keyword evidence="3" id="KW-1185">Reference proteome</keyword>
<reference evidence="2 3" key="1">
    <citation type="submission" date="2021-01" db="EMBL/GenBank/DDBJ databases">
        <title>Whole genome shotgun sequence of Planobispora siamensis NBRC 107568.</title>
        <authorList>
            <person name="Komaki H."/>
            <person name="Tamura T."/>
        </authorList>
    </citation>
    <scope>NUCLEOTIDE SEQUENCE [LARGE SCALE GENOMIC DNA]</scope>
    <source>
        <strain evidence="2 3">NBRC 107568</strain>
    </source>
</reference>
<evidence type="ECO:0000313" key="2">
    <source>
        <dbReference type="EMBL" id="GIH92228.1"/>
    </source>
</evidence>
<feature type="region of interest" description="Disordered" evidence="1">
    <location>
        <begin position="48"/>
        <end position="75"/>
    </location>
</feature>
<organism evidence="2 3">
    <name type="scientific">Planobispora siamensis</name>
    <dbReference type="NCBI Taxonomy" id="936338"/>
    <lineage>
        <taxon>Bacteria</taxon>
        <taxon>Bacillati</taxon>
        <taxon>Actinomycetota</taxon>
        <taxon>Actinomycetes</taxon>
        <taxon>Streptosporangiales</taxon>
        <taxon>Streptosporangiaceae</taxon>
        <taxon>Planobispora</taxon>
    </lineage>
</organism>
<dbReference type="EMBL" id="BOOJ01000025">
    <property type="protein sequence ID" value="GIH92228.1"/>
    <property type="molecule type" value="Genomic_DNA"/>
</dbReference>
<dbReference type="Proteomes" id="UP000619788">
    <property type="component" value="Unassembled WGS sequence"/>
</dbReference>
<evidence type="ECO:0000256" key="1">
    <source>
        <dbReference type="SAM" id="MobiDB-lite"/>
    </source>
</evidence>
<accession>A0A8J3SDM2</accession>
<sequence length="75" mass="7823">MSLRAGQVRSVRAISTRSWAGKYFRYGMPLGRCGFTGVSIRAVLSAVGGRDRQHGTRGGAPVGSDPAAAAEKTAE</sequence>
<comment type="caution">
    <text evidence="2">The sequence shown here is derived from an EMBL/GenBank/DDBJ whole genome shotgun (WGS) entry which is preliminary data.</text>
</comment>
<name>A0A8J3SDM2_9ACTN</name>
<gene>
    <name evidence="2" type="ORF">Psi01_28580</name>
</gene>
<proteinExistence type="predicted"/>
<protein>
    <submittedName>
        <fullName evidence="2">Uncharacterized protein</fullName>
    </submittedName>
</protein>
<dbReference type="AlphaFoldDB" id="A0A8J3SDM2"/>